<dbReference type="PROSITE" id="PS51462">
    <property type="entry name" value="NUDIX"/>
    <property type="match status" value="1"/>
</dbReference>
<dbReference type="EMBL" id="FMHU01000001">
    <property type="protein sequence ID" value="SCL17200.1"/>
    <property type="molecule type" value="Genomic_DNA"/>
</dbReference>
<dbReference type="Pfam" id="PF00293">
    <property type="entry name" value="NUDIX"/>
    <property type="match status" value="1"/>
</dbReference>
<dbReference type="RefSeq" id="WP_091455607.1">
    <property type="nucleotide sequence ID" value="NZ_FMHU01000001.1"/>
</dbReference>
<evidence type="ECO:0000256" key="3">
    <source>
        <dbReference type="ARBA" id="ARBA00022801"/>
    </source>
</evidence>
<accession>A0A1C6RJ76</accession>
<sequence>MPDYIRWLRQQVGQEPVFLNFAGACVPHHGQVLLQRRSDDGCWGLPGGALELGESAEEAAVREVAEETGLRVRIDGLLGVYTKYRHVYPNGDVAQPITVFFRCSVVGGQLTEGDRETRELRFFALSALPPLGHQQHTDALADLRAGRAGVYR</sequence>
<name>A0A1C6RJ76_9ACTN</name>
<evidence type="ECO:0000259" key="5">
    <source>
        <dbReference type="PROSITE" id="PS51462"/>
    </source>
</evidence>
<comment type="similarity">
    <text evidence="2 4">Belongs to the Nudix hydrolase family.</text>
</comment>
<reference evidence="7" key="1">
    <citation type="submission" date="2016-06" db="EMBL/GenBank/DDBJ databases">
        <authorList>
            <person name="Varghese N."/>
        </authorList>
    </citation>
    <scope>NUCLEOTIDE SEQUENCE [LARGE SCALE GENOMIC DNA]</scope>
    <source>
        <strain evidence="7">DSM 46123</strain>
    </source>
</reference>
<dbReference type="PANTHER" id="PTHR43046:SF2">
    <property type="entry name" value="8-OXO-DGTP DIPHOSPHATASE-RELATED"/>
    <property type="match status" value="1"/>
</dbReference>
<dbReference type="STRING" id="47866.GA0074694_1923"/>
<dbReference type="InterPro" id="IPR020476">
    <property type="entry name" value="Nudix_hydrolase"/>
</dbReference>
<keyword evidence="3 4" id="KW-0378">Hydrolase</keyword>
<comment type="cofactor">
    <cofactor evidence="1">
        <name>Mg(2+)</name>
        <dbReference type="ChEBI" id="CHEBI:18420"/>
    </cofactor>
</comment>
<evidence type="ECO:0000256" key="2">
    <source>
        <dbReference type="ARBA" id="ARBA00005582"/>
    </source>
</evidence>
<keyword evidence="7" id="KW-1185">Reference proteome</keyword>
<dbReference type="Gene3D" id="3.90.79.10">
    <property type="entry name" value="Nucleoside Triphosphate Pyrophosphohydrolase"/>
    <property type="match status" value="1"/>
</dbReference>
<dbReference type="GO" id="GO:0016787">
    <property type="term" value="F:hydrolase activity"/>
    <property type="evidence" value="ECO:0007669"/>
    <property type="project" value="UniProtKB-KW"/>
</dbReference>
<dbReference type="InterPro" id="IPR020084">
    <property type="entry name" value="NUDIX_hydrolase_CS"/>
</dbReference>
<evidence type="ECO:0000313" key="7">
    <source>
        <dbReference type="Proteomes" id="UP000198906"/>
    </source>
</evidence>
<feature type="domain" description="Nudix hydrolase" evidence="5">
    <location>
        <begin position="16"/>
        <end position="147"/>
    </location>
</feature>
<dbReference type="InterPro" id="IPR000086">
    <property type="entry name" value="NUDIX_hydrolase_dom"/>
</dbReference>
<protein>
    <submittedName>
        <fullName evidence="6">ADP-ribose pyrophosphatase YjhB, NUDIX family</fullName>
    </submittedName>
</protein>
<dbReference type="PROSITE" id="PS00893">
    <property type="entry name" value="NUDIX_BOX"/>
    <property type="match status" value="1"/>
</dbReference>
<dbReference type="PANTHER" id="PTHR43046">
    <property type="entry name" value="GDP-MANNOSE MANNOSYL HYDROLASE"/>
    <property type="match status" value="1"/>
</dbReference>
<evidence type="ECO:0000313" key="6">
    <source>
        <dbReference type="EMBL" id="SCL17200.1"/>
    </source>
</evidence>
<dbReference type="InterPro" id="IPR015797">
    <property type="entry name" value="NUDIX_hydrolase-like_dom_sf"/>
</dbReference>
<gene>
    <name evidence="6" type="ORF">GA0074694_1923</name>
</gene>
<dbReference type="CDD" id="cd04677">
    <property type="entry name" value="NUDIX_Hydrolase"/>
    <property type="match status" value="1"/>
</dbReference>
<dbReference type="Proteomes" id="UP000198906">
    <property type="component" value="Unassembled WGS sequence"/>
</dbReference>
<dbReference type="PRINTS" id="PR00502">
    <property type="entry name" value="NUDIXFAMILY"/>
</dbReference>
<dbReference type="SUPFAM" id="SSF55811">
    <property type="entry name" value="Nudix"/>
    <property type="match status" value="1"/>
</dbReference>
<proteinExistence type="inferred from homology"/>
<dbReference type="AlphaFoldDB" id="A0A1C6RJ76"/>
<evidence type="ECO:0000256" key="4">
    <source>
        <dbReference type="RuleBase" id="RU003476"/>
    </source>
</evidence>
<organism evidence="6 7">
    <name type="scientific">Micromonospora inyonensis</name>
    <dbReference type="NCBI Taxonomy" id="47866"/>
    <lineage>
        <taxon>Bacteria</taxon>
        <taxon>Bacillati</taxon>
        <taxon>Actinomycetota</taxon>
        <taxon>Actinomycetes</taxon>
        <taxon>Micromonosporales</taxon>
        <taxon>Micromonosporaceae</taxon>
        <taxon>Micromonospora</taxon>
    </lineage>
</organism>
<evidence type="ECO:0000256" key="1">
    <source>
        <dbReference type="ARBA" id="ARBA00001946"/>
    </source>
</evidence>